<dbReference type="Pfam" id="PF00144">
    <property type="entry name" value="Beta-lactamase"/>
    <property type="match status" value="1"/>
</dbReference>
<keyword evidence="3" id="KW-1185">Reference proteome</keyword>
<dbReference type="RefSeq" id="WP_141611189.1">
    <property type="nucleotide sequence ID" value="NZ_VIGC02000022.1"/>
</dbReference>
<name>A0A540VCX6_9CHLR</name>
<reference evidence="2 3" key="1">
    <citation type="submission" date="2019-06" db="EMBL/GenBank/DDBJ databases">
        <title>Genome sequence of Litorilinea aerophila BAA-2444.</title>
        <authorList>
            <person name="Maclea K.S."/>
            <person name="Maurais E.G."/>
            <person name="Iannazzi L.C."/>
        </authorList>
    </citation>
    <scope>NUCLEOTIDE SEQUENCE [LARGE SCALE GENOMIC DNA]</scope>
    <source>
        <strain evidence="2 3">ATCC BAA-2444</strain>
    </source>
</reference>
<evidence type="ECO:0000259" key="1">
    <source>
        <dbReference type="Pfam" id="PF00144"/>
    </source>
</evidence>
<dbReference type="AlphaFoldDB" id="A0A540VCX6"/>
<protein>
    <submittedName>
        <fullName evidence="2">Beta-lactamase family protein</fullName>
    </submittedName>
</protein>
<sequence>MAIADVVAPERVGFSAQRLARVSRLLDRYVERGRLAGALNLVYRRGQVAQFSTHGYQDKEAGIPMAEDTIFRIYSMTKPITTVAALMLFEDGHFLLEDPIAKYLPEFESVQVYAGSRTNGFRLVPPERPPTIQDLMRHTSGLSYGWYQDSPVDELYRQALPNRMEGSLAELVEKLAELPLLFHPGTAWRYSFATDVLGRLVEVVSGEALDTFFHQHIFKPLGMEDTDFYVPEEKHHRLAVLYSVLEGMGLGVDVARLPSDLPLKPLDGPQQDRFRRPPSMLSGGGGLVSTIGDYLRFCQMLLNGGVLDGVRLLGRKTVELMTLNHLPPALIPIGTDVAPQHGYGFGLGVSVLVDVAASAAPGSPGAYGWGGAAATRFWIDPQEDLIIVFMTQIMPSSYYPVQREVRTAVYQALVE</sequence>
<dbReference type="InterPro" id="IPR001466">
    <property type="entry name" value="Beta-lactam-related"/>
</dbReference>
<comment type="caution">
    <text evidence="2">The sequence shown here is derived from an EMBL/GenBank/DDBJ whole genome shotgun (WGS) entry which is preliminary data.</text>
</comment>
<dbReference type="InterPro" id="IPR012338">
    <property type="entry name" value="Beta-lactam/transpept-like"/>
</dbReference>
<gene>
    <name evidence="2" type="ORF">FKZ61_16180</name>
</gene>
<dbReference type="Gene3D" id="3.40.710.10">
    <property type="entry name" value="DD-peptidase/beta-lactamase superfamily"/>
    <property type="match status" value="1"/>
</dbReference>
<dbReference type="SUPFAM" id="SSF56601">
    <property type="entry name" value="beta-lactamase/transpeptidase-like"/>
    <property type="match status" value="1"/>
</dbReference>
<feature type="domain" description="Beta-lactamase-related" evidence="1">
    <location>
        <begin position="23"/>
        <end position="402"/>
    </location>
</feature>
<dbReference type="PANTHER" id="PTHR43283">
    <property type="entry name" value="BETA-LACTAMASE-RELATED"/>
    <property type="match status" value="1"/>
</dbReference>
<dbReference type="InParanoid" id="A0A540VCX6"/>
<dbReference type="PANTHER" id="PTHR43283:SF3">
    <property type="entry name" value="BETA-LACTAMASE FAMILY PROTEIN (AFU_ORTHOLOGUE AFUA_5G07500)"/>
    <property type="match status" value="1"/>
</dbReference>
<evidence type="ECO:0000313" key="2">
    <source>
        <dbReference type="EMBL" id="TQE94618.1"/>
    </source>
</evidence>
<dbReference type="EMBL" id="VIGC01000022">
    <property type="protein sequence ID" value="TQE94618.1"/>
    <property type="molecule type" value="Genomic_DNA"/>
</dbReference>
<dbReference type="OrthoDB" id="9770183at2"/>
<dbReference type="Proteomes" id="UP000317371">
    <property type="component" value="Unassembled WGS sequence"/>
</dbReference>
<dbReference type="InterPro" id="IPR050789">
    <property type="entry name" value="Diverse_Enzym_Activities"/>
</dbReference>
<organism evidence="2 3">
    <name type="scientific">Litorilinea aerophila</name>
    <dbReference type="NCBI Taxonomy" id="1204385"/>
    <lineage>
        <taxon>Bacteria</taxon>
        <taxon>Bacillati</taxon>
        <taxon>Chloroflexota</taxon>
        <taxon>Caldilineae</taxon>
        <taxon>Caldilineales</taxon>
        <taxon>Caldilineaceae</taxon>
        <taxon>Litorilinea</taxon>
    </lineage>
</organism>
<evidence type="ECO:0000313" key="3">
    <source>
        <dbReference type="Proteomes" id="UP000317371"/>
    </source>
</evidence>
<proteinExistence type="predicted"/>
<dbReference type="FunCoup" id="A0A540VCX6">
    <property type="interactions" value="95"/>
</dbReference>
<accession>A0A540VCX6</accession>